<feature type="compositionally biased region" description="Polar residues" evidence="1">
    <location>
        <begin position="591"/>
        <end position="608"/>
    </location>
</feature>
<evidence type="ECO:0000259" key="2">
    <source>
        <dbReference type="Pfam" id="PF04424"/>
    </source>
</evidence>
<dbReference type="InterPro" id="IPR033979">
    <property type="entry name" value="MINDY_domain"/>
</dbReference>
<dbReference type="GO" id="GO:0004843">
    <property type="term" value="F:cysteine-type deubiquitinase activity"/>
    <property type="evidence" value="ECO:0007669"/>
    <property type="project" value="InterPro"/>
</dbReference>
<dbReference type="InterPro" id="IPR007518">
    <property type="entry name" value="MINDY"/>
</dbReference>
<dbReference type="GO" id="GO:0005829">
    <property type="term" value="C:cytosol"/>
    <property type="evidence" value="ECO:0007669"/>
    <property type="project" value="TreeGrafter"/>
</dbReference>
<organism evidence="3 4">
    <name type="scientific">Prymnesium parvum</name>
    <name type="common">Toxic golden alga</name>
    <dbReference type="NCBI Taxonomy" id="97485"/>
    <lineage>
        <taxon>Eukaryota</taxon>
        <taxon>Haptista</taxon>
        <taxon>Haptophyta</taxon>
        <taxon>Prymnesiophyceae</taxon>
        <taxon>Prymnesiales</taxon>
        <taxon>Prymnesiaceae</taxon>
        <taxon>Prymnesium</taxon>
    </lineage>
</organism>
<gene>
    <name evidence="3" type="ORF">AB1Y20_020062</name>
</gene>
<dbReference type="PANTHER" id="PTHR18063:SF6">
    <property type="entry name" value="UBIQUITIN CARBOXYL-TERMINAL HYDROLASE"/>
    <property type="match status" value="1"/>
</dbReference>
<reference evidence="3 4" key="1">
    <citation type="journal article" date="2024" name="Science">
        <title>Giant polyketide synthase enzymes in the biosynthesis of giant marine polyether toxins.</title>
        <authorList>
            <person name="Fallon T.R."/>
            <person name="Shende V.V."/>
            <person name="Wierzbicki I.H."/>
            <person name="Pendleton A.L."/>
            <person name="Watervoot N.F."/>
            <person name="Auber R.P."/>
            <person name="Gonzalez D.J."/>
            <person name="Wisecaver J.H."/>
            <person name="Moore B.S."/>
        </authorList>
    </citation>
    <scope>NUCLEOTIDE SEQUENCE [LARGE SCALE GENOMIC DNA]</scope>
    <source>
        <strain evidence="3 4">12B1</strain>
    </source>
</reference>
<dbReference type="EMBL" id="JBGBPQ010000004">
    <property type="protein sequence ID" value="KAL1525192.1"/>
    <property type="molecule type" value="Genomic_DNA"/>
</dbReference>
<accession>A0AB34JWB4</accession>
<protein>
    <recommendedName>
        <fullName evidence="2">MINDY deubiquitinase domain-containing protein</fullName>
    </recommendedName>
</protein>
<feature type="compositionally biased region" description="Pro residues" evidence="1">
    <location>
        <begin position="196"/>
        <end position="218"/>
    </location>
</feature>
<feature type="region of interest" description="Disordered" evidence="1">
    <location>
        <begin position="257"/>
        <end position="296"/>
    </location>
</feature>
<comment type="caution">
    <text evidence="3">The sequence shown here is derived from an EMBL/GenBank/DDBJ whole genome shotgun (WGS) entry which is preliminary data.</text>
</comment>
<dbReference type="Pfam" id="PF04424">
    <property type="entry name" value="MINDY_DUB"/>
    <property type="match status" value="1"/>
</dbReference>
<evidence type="ECO:0000313" key="3">
    <source>
        <dbReference type="EMBL" id="KAL1525192.1"/>
    </source>
</evidence>
<dbReference type="Proteomes" id="UP001515480">
    <property type="component" value="Unassembled WGS sequence"/>
</dbReference>
<dbReference type="GO" id="GO:0071108">
    <property type="term" value="P:protein K48-linked deubiquitination"/>
    <property type="evidence" value="ECO:0007669"/>
    <property type="project" value="TreeGrafter"/>
</dbReference>
<sequence length="635" mass="66924">MAVEGGTAYRLKRIEYMGNTLAVLMQNENGPCPLLALANVLILRGSIYVHPDQSEVTFDDLTARIADYLLDANPLPEDDELRANVQQNLTDGMALFPKLNRGLDVNVRFGEFDFSSSTTPGFDYSEDLLIFDLLNVRLVHGWLVDPQDVETLRAVGGLSYNQLVEKVIEVNSPRRSSRECAGASPPFSAPSAAQIPSPPASPPEEGGTPPPDAEPRPPQGAQQSADDAGAEGDPDSTSAAVRAIDAEISALSQALAADDFSDEEPPPGAPASEQAAGDEGSLPPDLDPFPALQPLPSLPLQPVPPVLPPISAPAVPAVPAAMFAPPPAAPQSPAVPATTDPVATATPFAPVAPAIPAVPAATPPAGTAADFGLVEGMIAQEWLSRSAAQLTYYGLEQLHAHTTENQLLVFFRNNHFSTLTKQKGELYLLATDYGYLHEEEVVWERLNQVDGDSLLCDSSFRVIDFEARDAARIAAAEAAEAEAIADAADAAEAQRLAQAHSLSEGHPPPQAYMPPVAYSAEHTGIHPTAAELEDPDFALALQLQREEEAAVAAEQRQRQHQDVPVARAQSQFAQSGGPQAYAHPVGGVASANAQPHSGFNPYNMTGSQPGAGAAPPRRPPRGGQNQSNNGGCVLQ</sequence>
<dbReference type="AlphaFoldDB" id="A0AB34JWB4"/>
<feature type="compositionally biased region" description="Low complexity" evidence="1">
    <location>
        <begin position="181"/>
        <end position="195"/>
    </location>
</feature>
<feature type="region of interest" description="Disordered" evidence="1">
    <location>
        <begin position="550"/>
        <end position="635"/>
    </location>
</feature>
<feature type="region of interest" description="Disordered" evidence="1">
    <location>
        <begin position="495"/>
        <end position="515"/>
    </location>
</feature>
<proteinExistence type="predicted"/>
<dbReference type="GO" id="GO:0071944">
    <property type="term" value="C:cell periphery"/>
    <property type="evidence" value="ECO:0007669"/>
    <property type="project" value="TreeGrafter"/>
</dbReference>
<keyword evidence="4" id="KW-1185">Reference proteome</keyword>
<name>A0AB34JWB4_PRYPA</name>
<dbReference type="GO" id="GO:1990380">
    <property type="term" value="F:K48-linked deubiquitinase activity"/>
    <property type="evidence" value="ECO:0007669"/>
    <property type="project" value="InterPro"/>
</dbReference>
<evidence type="ECO:0000256" key="1">
    <source>
        <dbReference type="SAM" id="MobiDB-lite"/>
    </source>
</evidence>
<feature type="compositionally biased region" description="Polar residues" evidence="1">
    <location>
        <begin position="568"/>
        <end position="577"/>
    </location>
</feature>
<feature type="compositionally biased region" description="Pro residues" evidence="1">
    <location>
        <begin position="285"/>
        <end position="296"/>
    </location>
</feature>
<feature type="region of interest" description="Disordered" evidence="1">
    <location>
        <begin position="172"/>
        <end position="238"/>
    </location>
</feature>
<evidence type="ECO:0000313" key="4">
    <source>
        <dbReference type="Proteomes" id="UP001515480"/>
    </source>
</evidence>
<dbReference type="PANTHER" id="PTHR18063">
    <property type="entry name" value="NF-E2 INDUCIBLE PROTEIN"/>
    <property type="match status" value="1"/>
</dbReference>
<feature type="compositionally biased region" description="Polar residues" evidence="1">
    <location>
        <begin position="624"/>
        <end position="635"/>
    </location>
</feature>
<feature type="domain" description="MINDY deubiquitinase" evidence="2">
    <location>
        <begin position="8"/>
        <end position="460"/>
    </location>
</feature>
<dbReference type="GO" id="GO:0016807">
    <property type="term" value="F:cysteine-type carboxypeptidase activity"/>
    <property type="evidence" value="ECO:0007669"/>
    <property type="project" value="TreeGrafter"/>
</dbReference>